<dbReference type="InterPro" id="IPR000203">
    <property type="entry name" value="GPS"/>
</dbReference>
<sequence>MAIAYEVNSEDLINKSQILTIFLNASLHLETTGFVYLRMPDNPVKYGDKQELICKSMQDFQIQPVWQLKKTESKVFVINNGREAAVTSEPYTSKLSLKNITEVWAGEYTCAYHQRSTSYDIAHKASAVMDVALLPIIHITTVPSFPRCQSTDDLAVLGKCEIRESIESYTVKWTSQNTEATIIPLKPDEPLEETVGYTAQAVVGCHRMPHKPQLTCTFHNRHNQSRKASVDINIIYVGDKFCRAEGEWKETKAGFTAVLKCKNTVGQRRRKCNDSAAWEEEVEVCVNVNVTNALQQASMVDIGVGLLDENVADLFSRFQNITNETEAINTFSNVQASVDVLVVLGYKLNSINNDTTVDDLLDSSSNLMAKSLAKSWNGTVEGNLSLAETYLGCFEKLIAASNITANNRKTNIEVDSCNKERGSICTNTAFGVTVKFDSADSGTVKTTGIKQLGKYLPQTDKKYKLNSIIVSTTAETKQLDSVKVEIDFKLEHERPRNVEIKCVYWDNTTRQWSEDGCEWSGPWGSGGRCICSHLSSFAILMAREPIELAGLSEITFVGLSISVMSLVISLAIEFTVWSAVVKTNTLYLRHLAHVNISLCLLLADCCFLASSKPQNISETMCKTLVVLKHFCYLSMFFWMLCLSSTLLHQAVFLFHIVSKKDYLRFSLILGYACPLIIVVLTFLLCNGGTESLYYNSDTCWLVYNGLFKGSLHSFLVPVGIIVFLNVFSMLVVIMKLLDHPKSTETRCEKERMAAKTIMRTVILLTPIFGVTWIFGFGVTFFDLSSGDLASVANYAFSLLNSFQGLFILLTTCLGDTQTREALLNRFQKKVDSSISESSTKLDTT</sequence>
<reference evidence="11 12" key="1">
    <citation type="submission" date="2017-12" db="EMBL/GenBank/DDBJ databases">
        <title>Integrating genomic resources of turbot (Scophthalmus maximus) in depth evaluation of genetic and physical mapping variation across individuals.</title>
        <authorList>
            <person name="Martinez P."/>
        </authorList>
    </citation>
    <scope>NUCLEOTIDE SEQUENCE [LARGE SCALE GENOMIC DNA]</scope>
</reference>
<keyword evidence="3 8" id="KW-0812">Transmembrane</keyword>
<dbReference type="Gene3D" id="2.60.220.50">
    <property type="match status" value="1"/>
</dbReference>
<dbReference type="PROSITE" id="PS50261">
    <property type="entry name" value="G_PROTEIN_RECEP_F2_4"/>
    <property type="match status" value="1"/>
</dbReference>
<dbReference type="PANTHER" id="PTHR45813">
    <property type="entry name" value="IG-LIKE DOMAIN-CONTAINING PROTEIN"/>
    <property type="match status" value="1"/>
</dbReference>
<dbReference type="PRINTS" id="PR00249">
    <property type="entry name" value="GPCRSECRETIN"/>
</dbReference>
<dbReference type="Gene3D" id="1.20.1070.10">
    <property type="entry name" value="Rhodopsin 7-helix transmembrane proteins"/>
    <property type="match status" value="1"/>
</dbReference>
<comment type="similarity">
    <text evidence="2">Belongs to the G-protein coupled receptor 2 family. Adhesion G-protein coupled receptor (ADGR) subfamily.</text>
</comment>
<evidence type="ECO:0000256" key="8">
    <source>
        <dbReference type="SAM" id="Phobius"/>
    </source>
</evidence>
<evidence type="ECO:0000256" key="6">
    <source>
        <dbReference type="ARBA" id="ARBA00023157"/>
    </source>
</evidence>
<evidence type="ECO:0000259" key="10">
    <source>
        <dbReference type="PROSITE" id="PS50261"/>
    </source>
</evidence>
<feature type="transmembrane region" description="Helical" evidence="8">
    <location>
        <begin position="630"/>
        <end position="656"/>
    </location>
</feature>
<keyword evidence="11" id="KW-0675">Receptor</keyword>
<dbReference type="Pfam" id="PF01825">
    <property type="entry name" value="GPS"/>
    <property type="match status" value="1"/>
</dbReference>
<proteinExistence type="inferred from homology"/>
<dbReference type="InterPro" id="IPR051587">
    <property type="entry name" value="Adhesion_GPCR"/>
</dbReference>
<keyword evidence="6" id="KW-1015">Disulfide bond</keyword>
<dbReference type="PROSITE" id="PS50221">
    <property type="entry name" value="GAIN_B"/>
    <property type="match status" value="1"/>
</dbReference>
<evidence type="ECO:0000256" key="3">
    <source>
        <dbReference type="ARBA" id="ARBA00022692"/>
    </source>
</evidence>
<feature type="transmembrane region" description="Helical" evidence="8">
    <location>
        <begin position="668"/>
        <end position="694"/>
    </location>
</feature>
<evidence type="ECO:0000256" key="1">
    <source>
        <dbReference type="ARBA" id="ARBA00004141"/>
    </source>
</evidence>
<dbReference type="InterPro" id="IPR017981">
    <property type="entry name" value="GPCR_2-like_7TM"/>
</dbReference>
<accession>A0A2U9CJK1</accession>
<dbReference type="PANTHER" id="PTHR45813:SF2">
    <property type="entry name" value="ADHESION G-PROTEIN COUPLED RECEPTOR F3"/>
    <property type="match status" value="1"/>
</dbReference>
<evidence type="ECO:0000313" key="11">
    <source>
        <dbReference type="EMBL" id="AWP16210.1"/>
    </source>
</evidence>
<feature type="transmembrane region" description="Helical" evidence="8">
    <location>
        <begin position="714"/>
        <end position="737"/>
    </location>
</feature>
<keyword evidence="4 8" id="KW-1133">Transmembrane helix</keyword>
<feature type="transmembrane region" description="Helical" evidence="8">
    <location>
        <begin position="757"/>
        <end position="781"/>
    </location>
</feature>
<dbReference type="SUPFAM" id="SSF81321">
    <property type="entry name" value="Family A G protein-coupled receptor-like"/>
    <property type="match status" value="1"/>
</dbReference>
<keyword evidence="7" id="KW-0325">Glycoprotein</keyword>
<comment type="subcellular location">
    <subcellularLocation>
        <location evidence="1">Membrane</location>
        <topology evidence="1">Multi-pass membrane protein</topology>
    </subcellularLocation>
</comment>
<dbReference type="InterPro" id="IPR057244">
    <property type="entry name" value="GAIN_B"/>
</dbReference>
<dbReference type="Pfam" id="PF00002">
    <property type="entry name" value="7tm_2"/>
    <property type="match status" value="1"/>
</dbReference>
<dbReference type="AlphaFoldDB" id="A0A2U9CJK1"/>
<feature type="transmembrane region" description="Helical" evidence="8">
    <location>
        <begin position="556"/>
        <end position="580"/>
    </location>
</feature>
<dbReference type="Proteomes" id="UP000246464">
    <property type="component" value="Chromosome 17"/>
</dbReference>
<dbReference type="GO" id="GO:0016020">
    <property type="term" value="C:membrane"/>
    <property type="evidence" value="ECO:0007669"/>
    <property type="project" value="UniProtKB-SubCell"/>
</dbReference>
<dbReference type="InterPro" id="IPR046338">
    <property type="entry name" value="GAIN_dom_sf"/>
</dbReference>
<evidence type="ECO:0000256" key="5">
    <source>
        <dbReference type="ARBA" id="ARBA00023136"/>
    </source>
</evidence>
<dbReference type="EMBL" id="CP026259">
    <property type="protein sequence ID" value="AWP16210.1"/>
    <property type="molecule type" value="Genomic_DNA"/>
</dbReference>
<evidence type="ECO:0000256" key="4">
    <source>
        <dbReference type="ARBA" id="ARBA00022989"/>
    </source>
</evidence>
<dbReference type="GO" id="GO:0004930">
    <property type="term" value="F:G protein-coupled receptor activity"/>
    <property type="evidence" value="ECO:0007669"/>
    <property type="project" value="InterPro"/>
</dbReference>
<dbReference type="Gene3D" id="2.60.40.10">
    <property type="entry name" value="Immunoglobulins"/>
    <property type="match status" value="1"/>
</dbReference>
<dbReference type="FunFam" id="1.20.1070.10:FF:000058">
    <property type="entry name" value="Adhesion G protein-coupled receptor F5"/>
    <property type="match status" value="1"/>
</dbReference>
<feature type="domain" description="GAIN-B" evidence="9">
    <location>
        <begin position="401"/>
        <end position="547"/>
    </location>
</feature>
<protein>
    <submittedName>
        <fullName evidence="11">Putative G-protein coupled receptor 113</fullName>
    </submittedName>
</protein>
<feature type="transmembrane region" description="Helical" evidence="8">
    <location>
        <begin position="793"/>
        <end position="813"/>
    </location>
</feature>
<dbReference type="STRING" id="52904.ENSSMAP00000023719"/>
<evidence type="ECO:0000256" key="7">
    <source>
        <dbReference type="ARBA" id="ARBA00023180"/>
    </source>
</evidence>
<dbReference type="InterPro" id="IPR013783">
    <property type="entry name" value="Ig-like_fold"/>
</dbReference>
<feature type="transmembrane region" description="Helical" evidence="8">
    <location>
        <begin position="592"/>
        <end position="610"/>
    </location>
</feature>
<name>A0A2U9CJK1_SCOMX</name>
<keyword evidence="12" id="KW-1185">Reference proteome</keyword>
<gene>
    <name evidence="11" type="ORF">SMAX5B_009145</name>
</gene>
<feature type="domain" description="G-protein coupled receptors family 2 profile 2" evidence="10">
    <location>
        <begin position="551"/>
        <end position="815"/>
    </location>
</feature>
<evidence type="ECO:0000259" key="9">
    <source>
        <dbReference type="PROSITE" id="PS50221"/>
    </source>
</evidence>
<evidence type="ECO:0000313" key="12">
    <source>
        <dbReference type="Proteomes" id="UP000246464"/>
    </source>
</evidence>
<organism evidence="11 12">
    <name type="scientific">Scophthalmus maximus</name>
    <name type="common">Turbot</name>
    <name type="synonym">Psetta maxima</name>
    <dbReference type="NCBI Taxonomy" id="52904"/>
    <lineage>
        <taxon>Eukaryota</taxon>
        <taxon>Metazoa</taxon>
        <taxon>Chordata</taxon>
        <taxon>Craniata</taxon>
        <taxon>Vertebrata</taxon>
        <taxon>Euteleostomi</taxon>
        <taxon>Actinopterygii</taxon>
        <taxon>Neopterygii</taxon>
        <taxon>Teleostei</taxon>
        <taxon>Neoteleostei</taxon>
        <taxon>Acanthomorphata</taxon>
        <taxon>Carangaria</taxon>
        <taxon>Pleuronectiformes</taxon>
        <taxon>Pleuronectoidei</taxon>
        <taxon>Scophthalmidae</taxon>
        <taxon>Scophthalmus</taxon>
    </lineage>
</organism>
<evidence type="ECO:0000256" key="2">
    <source>
        <dbReference type="ARBA" id="ARBA00007343"/>
    </source>
</evidence>
<dbReference type="GO" id="GO:0007189">
    <property type="term" value="P:adenylate cyclase-activating G protein-coupled receptor signaling pathway"/>
    <property type="evidence" value="ECO:0007669"/>
    <property type="project" value="TreeGrafter"/>
</dbReference>
<dbReference type="InterPro" id="IPR000832">
    <property type="entry name" value="GPCR_2_secretin-like"/>
</dbReference>
<dbReference type="GO" id="GO:0007166">
    <property type="term" value="P:cell surface receptor signaling pathway"/>
    <property type="evidence" value="ECO:0007669"/>
    <property type="project" value="InterPro"/>
</dbReference>
<dbReference type="SMART" id="SM00303">
    <property type="entry name" value="GPS"/>
    <property type="match status" value="1"/>
</dbReference>
<keyword evidence="5 8" id="KW-0472">Membrane</keyword>